<dbReference type="Pfam" id="PF00561">
    <property type="entry name" value="Abhydrolase_1"/>
    <property type="match status" value="1"/>
</dbReference>
<keyword evidence="1 3" id="KW-0378">Hydrolase</keyword>
<accession>A0A6P2BPZ0</accession>
<dbReference type="GO" id="GO:0016020">
    <property type="term" value="C:membrane"/>
    <property type="evidence" value="ECO:0007669"/>
    <property type="project" value="TreeGrafter"/>
</dbReference>
<evidence type="ECO:0000313" key="4">
    <source>
        <dbReference type="Proteomes" id="UP000460272"/>
    </source>
</evidence>
<dbReference type="EMBL" id="RPFW01000007">
    <property type="protein sequence ID" value="TVZ01020.1"/>
    <property type="molecule type" value="Genomic_DNA"/>
</dbReference>
<dbReference type="RefSeq" id="WP_145859273.1">
    <property type="nucleotide sequence ID" value="NZ_RPFW01000007.1"/>
</dbReference>
<evidence type="ECO:0000259" key="2">
    <source>
        <dbReference type="Pfam" id="PF00561"/>
    </source>
</evidence>
<dbReference type="AlphaFoldDB" id="A0A6P2BPZ0"/>
<reference evidence="3 4" key="1">
    <citation type="submission" date="2018-11" db="EMBL/GenBank/DDBJ databases">
        <title>Trebonia kvetii gen.nov., sp.nov., a novel acidophilic actinobacterium, and proposal of the new actinobacterial family Treboniaceae fam. nov.</title>
        <authorList>
            <person name="Rapoport D."/>
            <person name="Sagova-Mareckova M."/>
            <person name="Sedlacek I."/>
            <person name="Provaznik J."/>
            <person name="Kralova S."/>
            <person name="Pavlinic D."/>
            <person name="Benes V."/>
            <person name="Kopecky J."/>
        </authorList>
    </citation>
    <scope>NUCLEOTIDE SEQUENCE [LARGE SCALE GENOMIC DNA]</scope>
    <source>
        <strain evidence="3 4">15Tr583</strain>
    </source>
</reference>
<dbReference type="PANTHER" id="PTHR43798:SF31">
    <property type="entry name" value="AB HYDROLASE SUPERFAMILY PROTEIN YCLE"/>
    <property type="match status" value="1"/>
</dbReference>
<dbReference type="PRINTS" id="PR00412">
    <property type="entry name" value="EPOXHYDRLASE"/>
</dbReference>
<dbReference type="PANTHER" id="PTHR43798">
    <property type="entry name" value="MONOACYLGLYCEROL LIPASE"/>
    <property type="match status" value="1"/>
</dbReference>
<dbReference type="InterPro" id="IPR000639">
    <property type="entry name" value="Epox_hydrolase-like"/>
</dbReference>
<organism evidence="3 4">
    <name type="scientific">Trebonia kvetii</name>
    <dbReference type="NCBI Taxonomy" id="2480626"/>
    <lineage>
        <taxon>Bacteria</taxon>
        <taxon>Bacillati</taxon>
        <taxon>Actinomycetota</taxon>
        <taxon>Actinomycetes</taxon>
        <taxon>Streptosporangiales</taxon>
        <taxon>Treboniaceae</taxon>
        <taxon>Trebonia</taxon>
    </lineage>
</organism>
<dbReference type="Gene3D" id="3.40.50.1820">
    <property type="entry name" value="alpha/beta hydrolase"/>
    <property type="match status" value="1"/>
</dbReference>
<evidence type="ECO:0000256" key="1">
    <source>
        <dbReference type="ARBA" id="ARBA00022801"/>
    </source>
</evidence>
<dbReference type="GO" id="GO:0016787">
    <property type="term" value="F:hydrolase activity"/>
    <property type="evidence" value="ECO:0007669"/>
    <property type="project" value="UniProtKB-KW"/>
</dbReference>
<dbReference type="Proteomes" id="UP000460272">
    <property type="component" value="Unassembled WGS sequence"/>
</dbReference>
<proteinExistence type="predicted"/>
<name>A0A6P2BPZ0_9ACTN</name>
<protein>
    <submittedName>
        <fullName evidence="3">Alpha/beta hydrolase</fullName>
    </submittedName>
</protein>
<dbReference type="OrthoDB" id="9780765at2"/>
<keyword evidence="4" id="KW-1185">Reference proteome</keyword>
<evidence type="ECO:0000313" key="3">
    <source>
        <dbReference type="EMBL" id="TVZ01020.1"/>
    </source>
</evidence>
<comment type="caution">
    <text evidence="3">The sequence shown here is derived from an EMBL/GenBank/DDBJ whole genome shotgun (WGS) entry which is preliminary data.</text>
</comment>
<feature type="domain" description="AB hydrolase-1" evidence="2">
    <location>
        <begin position="14"/>
        <end position="236"/>
    </location>
</feature>
<dbReference type="InterPro" id="IPR000073">
    <property type="entry name" value="AB_hydrolase_1"/>
</dbReference>
<sequence>MTGSYVTVGSGDHHVIALHGWFGSALGWGHLADYLNTAQFTYVFPDLRGYGSRRDEPGEFTMAEAATDALALADALGWEKFSLVGHSMSGVAIQHVLDQAPHRVRRLVGVAPVPASGLPLGESEWSLFVSAAGSPASRAMIVNYATGSRLVPGFVDGIVRHSLDNSDAQAFGIYLQSWARADLVARIKGSEVPVKVITGEYDPTQPAEFMEQAWLQVYPNSELEVLRGTGHYPMFETPVALAMSIEEFLSRG</sequence>
<dbReference type="SUPFAM" id="SSF53474">
    <property type="entry name" value="alpha/beta-Hydrolases"/>
    <property type="match status" value="1"/>
</dbReference>
<dbReference type="InterPro" id="IPR050266">
    <property type="entry name" value="AB_hydrolase_sf"/>
</dbReference>
<dbReference type="InterPro" id="IPR029058">
    <property type="entry name" value="AB_hydrolase_fold"/>
</dbReference>
<gene>
    <name evidence="3" type="ORF">EAS64_32405</name>
</gene>